<dbReference type="AlphaFoldDB" id="A0ABD3PB08"/>
<dbReference type="Proteomes" id="UP001516023">
    <property type="component" value="Unassembled WGS sequence"/>
</dbReference>
<reference evidence="3 4" key="1">
    <citation type="journal article" date="2020" name="G3 (Bethesda)">
        <title>Improved Reference Genome for Cyclotella cryptica CCMP332, a Model for Cell Wall Morphogenesis, Salinity Adaptation, and Lipid Production in Diatoms (Bacillariophyta).</title>
        <authorList>
            <person name="Roberts W.R."/>
            <person name="Downey K.M."/>
            <person name="Ruck E.C."/>
            <person name="Traller J.C."/>
            <person name="Alverson A.J."/>
        </authorList>
    </citation>
    <scope>NUCLEOTIDE SEQUENCE [LARGE SCALE GENOMIC DNA]</scope>
    <source>
        <strain evidence="3 4">CCMP332</strain>
    </source>
</reference>
<feature type="compositionally biased region" description="Basic residues" evidence="1">
    <location>
        <begin position="105"/>
        <end position="139"/>
    </location>
</feature>
<evidence type="ECO:0000259" key="2">
    <source>
        <dbReference type="Pfam" id="PF20710"/>
    </source>
</evidence>
<dbReference type="Pfam" id="PF20710">
    <property type="entry name" value="DUF6824"/>
    <property type="match status" value="1"/>
</dbReference>
<feature type="domain" description="DUF6824" evidence="2">
    <location>
        <begin position="2"/>
        <end position="97"/>
    </location>
</feature>
<keyword evidence="4" id="KW-1185">Reference proteome</keyword>
<feature type="region of interest" description="Disordered" evidence="1">
    <location>
        <begin position="427"/>
        <end position="460"/>
    </location>
</feature>
<name>A0ABD3PB08_9STRA</name>
<dbReference type="InterPro" id="IPR049227">
    <property type="entry name" value="DUF6824"/>
</dbReference>
<evidence type="ECO:0000313" key="4">
    <source>
        <dbReference type="Proteomes" id="UP001516023"/>
    </source>
</evidence>
<feature type="compositionally biased region" description="Polar residues" evidence="1">
    <location>
        <begin position="445"/>
        <end position="457"/>
    </location>
</feature>
<feature type="region of interest" description="Disordered" evidence="1">
    <location>
        <begin position="99"/>
        <end position="148"/>
    </location>
</feature>
<evidence type="ECO:0000313" key="3">
    <source>
        <dbReference type="EMBL" id="KAL3784713.1"/>
    </source>
</evidence>
<evidence type="ECO:0000256" key="1">
    <source>
        <dbReference type="SAM" id="MobiDB-lite"/>
    </source>
</evidence>
<gene>
    <name evidence="3" type="ORF">HJC23_007722</name>
</gene>
<protein>
    <recommendedName>
        <fullName evidence="2">DUF6824 domain-containing protein</fullName>
    </recommendedName>
</protein>
<organism evidence="3 4">
    <name type="scientific">Cyclotella cryptica</name>
    <dbReference type="NCBI Taxonomy" id="29204"/>
    <lineage>
        <taxon>Eukaryota</taxon>
        <taxon>Sar</taxon>
        <taxon>Stramenopiles</taxon>
        <taxon>Ochrophyta</taxon>
        <taxon>Bacillariophyta</taxon>
        <taxon>Coscinodiscophyceae</taxon>
        <taxon>Thalassiosirophycidae</taxon>
        <taxon>Stephanodiscales</taxon>
        <taxon>Stephanodiscaceae</taxon>
        <taxon>Cyclotella</taxon>
    </lineage>
</organism>
<comment type="caution">
    <text evidence="3">The sequence shown here is derived from an EMBL/GenBank/DDBJ whole genome shotgun (WGS) entry which is preliminary data.</text>
</comment>
<sequence length="472" mass="52875">MILCGRGGSINAHSGNVTFRQWIQERRESYNLADTKSAKTRVTNEIFQRVRSLRPPGRFLQKTEAPVTNDNVADDVDWWTEVDDTKALAKISQALREGAPAFRAAHGKPRKSQRTSQRRRNSLPSKKKLESKRKPSPKRCKTESPPSAAAYQRLSMAEDMDISPPYYIDDAAGPDIHFDVGNFDTVFNHNQIQSYRNAVDDQLAGYGIATDRRDGSLGNNNRFDQFRTLSSHPLVNMGDYQASISDVASAIPPTPPTYGKRRVTSFISSDFLPRSHTPSQVSPYSMQYEQFDPYSFLSPVPSGENRIMPNNTNQANHICDQKVKASTTSSYKREHSLSFSESEMHEEAEEFTNPFENEELLNQAARHQAIDEDSQSKCSKPTTTFQVWELPYTTQYDPFPSPHVTPPARGLSFGGIGTIPTGHFLASSRKSSVTSSGDVDKVPDSAQQNSRNENTKSISKEDEVITCQQCQF</sequence>
<proteinExistence type="predicted"/>
<accession>A0ABD3PB08</accession>
<dbReference type="EMBL" id="JABMIG020000230">
    <property type="protein sequence ID" value="KAL3784713.1"/>
    <property type="molecule type" value="Genomic_DNA"/>
</dbReference>
<feature type="compositionally biased region" description="Polar residues" evidence="1">
    <location>
        <begin position="428"/>
        <end position="437"/>
    </location>
</feature>